<evidence type="ECO:0000313" key="3">
    <source>
        <dbReference type="Proteomes" id="UP000006101"/>
    </source>
</evidence>
<evidence type="ECO:0000313" key="2">
    <source>
        <dbReference type="EMBL" id="AFS80662.1"/>
    </source>
</evidence>
<dbReference type="KEGG" id="nkr:NKOR_03860"/>
<dbReference type="STRING" id="1229908.NKOR_03860"/>
<gene>
    <name evidence="2" type="ORF">NKOR_03860</name>
</gene>
<reference evidence="2 3" key="1">
    <citation type="journal article" date="2012" name="J. Bacteriol.">
        <title>Draft Genome Sequence of an Ammonia-Oxidizing Archaeon, "Candidatus Nitrosopumilus koreensis" AR1, from Marine Sediment.</title>
        <authorList>
            <person name="Park S.J."/>
            <person name="Kim J.G."/>
            <person name="Jung M.Y."/>
            <person name="Kim S.J."/>
            <person name="Cha I.T."/>
            <person name="Kwon K."/>
            <person name="Lee J.H."/>
            <person name="Rhee S.K."/>
        </authorList>
    </citation>
    <scope>NUCLEOTIDE SEQUENCE [LARGE SCALE GENOMIC DNA]</scope>
    <source>
        <strain evidence="2 3">AR1</strain>
    </source>
</reference>
<feature type="transmembrane region" description="Helical" evidence="1">
    <location>
        <begin position="12"/>
        <end position="31"/>
    </location>
</feature>
<keyword evidence="1" id="KW-0472">Membrane</keyword>
<sequence length="166" mass="18543">MKPITIFRFFSPIRYIEIIAVLSAFQILDIAWQSDVIIFNFFFPVIIGSAAFDAVFHKDGFKAGFKSAGIKYYTGMGIQFVGSAVSALASFNTDPEKIPVIIMYTVLLLGIGGALEGFHFFSEKKLKNIVLTPVQKILALIGLTLLIFFFGLYTVLELVPRTPWFN</sequence>
<dbReference type="EMBL" id="CP003842">
    <property type="protein sequence ID" value="AFS80662.1"/>
    <property type="molecule type" value="Genomic_DNA"/>
</dbReference>
<name>K0B686_9ARCH</name>
<keyword evidence="1" id="KW-1133">Transmembrane helix</keyword>
<protein>
    <submittedName>
        <fullName evidence="2">Uncharacterized protein</fullName>
    </submittedName>
</protein>
<dbReference type="HOGENOM" id="CLU_1598932_0_0_2"/>
<feature type="transmembrane region" description="Helical" evidence="1">
    <location>
        <begin position="68"/>
        <end position="89"/>
    </location>
</feature>
<dbReference type="GeneID" id="13724810"/>
<organism evidence="2 3">
    <name type="scientific">Candidatus Nitrosopumilus koreensis AR1</name>
    <dbReference type="NCBI Taxonomy" id="1229908"/>
    <lineage>
        <taxon>Archaea</taxon>
        <taxon>Nitrososphaerota</taxon>
        <taxon>Nitrososphaeria</taxon>
        <taxon>Nitrosopumilales</taxon>
        <taxon>Nitrosopumilaceae</taxon>
        <taxon>Nitrosopumilus</taxon>
    </lineage>
</organism>
<keyword evidence="1" id="KW-0812">Transmembrane</keyword>
<dbReference type="AlphaFoldDB" id="K0B686"/>
<accession>K0B686</accession>
<dbReference type="PATRIC" id="fig|1229908.8.peg.830"/>
<feature type="transmembrane region" description="Helical" evidence="1">
    <location>
        <begin position="137"/>
        <end position="156"/>
    </location>
</feature>
<feature type="transmembrane region" description="Helical" evidence="1">
    <location>
        <begin position="101"/>
        <end position="121"/>
    </location>
</feature>
<dbReference type="Proteomes" id="UP000006101">
    <property type="component" value="Chromosome"/>
</dbReference>
<proteinExistence type="predicted"/>
<evidence type="ECO:0000256" key="1">
    <source>
        <dbReference type="SAM" id="Phobius"/>
    </source>
</evidence>
<dbReference type="RefSeq" id="WP_014963049.1">
    <property type="nucleotide sequence ID" value="NC_018655.1"/>
</dbReference>
<feature type="transmembrane region" description="Helical" evidence="1">
    <location>
        <begin position="37"/>
        <end position="56"/>
    </location>
</feature>
<keyword evidence="3" id="KW-1185">Reference proteome</keyword>